<name>A0ABV7SUQ2_9SPHN</name>
<feature type="chain" id="PRO_5045769948" evidence="2">
    <location>
        <begin position="23"/>
        <end position="483"/>
    </location>
</feature>
<evidence type="ECO:0000256" key="1">
    <source>
        <dbReference type="SAM" id="Coils"/>
    </source>
</evidence>
<evidence type="ECO:0000256" key="2">
    <source>
        <dbReference type="SAM" id="SignalP"/>
    </source>
</evidence>
<organism evidence="3 4">
    <name type="scientific">Sphingomonas hylomeconis</name>
    <dbReference type="NCBI Taxonomy" id="1395958"/>
    <lineage>
        <taxon>Bacteria</taxon>
        <taxon>Pseudomonadati</taxon>
        <taxon>Pseudomonadota</taxon>
        <taxon>Alphaproteobacteria</taxon>
        <taxon>Sphingomonadales</taxon>
        <taxon>Sphingomonadaceae</taxon>
        <taxon>Sphingomonas</taxon>
    </lineage>
</organism>
<dbReference type="EMBL" id="JBHRXP010000003">
    <property type="protein sequence ID" value="MFC3580056.1"/>
    <property type="molecule type" value="Genomic_DNA"/>
</dbReference>
<protein>
    <submittedName>
        <fullName evidence="3">DcaP family trimeric outer membrane transporter</fullName>
    </submittedName>
</protein>
<comment type="caution">
    <text evidence="3">The sequence shown here is derived from an EMBL/GenBank/DDBJ whole genome shotgun (WGS) entry which is preliminary data.</text>
</comment>
<evidence type="ECO:0000313" key="3">
    <source>
        <dbReference type="EMBL" id="MFC3580056.1"/>
    </source>
</evidence>
<feature type="coiled-coil region" evidence="1">
    <location>
        <begin position="30"/>
        <end position="57"/>
    </location>
</feature>
<gene>
    <name evidence="3" type="ORF">ACFONA_07745</name>
</gene>
<accession>A0ABV7SUQ2</accession>
<dbReference type="Proteomes" id="UP001595713">
    <property type="component" value="Unassembled WGS sequence"/>
</dbReference>
<dbReference type="InterPro" id="IPR045748">
    <property type="entry name" value="DcaP"/>
</dbReference>
<dbReference type="SUPFAM" id="SSF56935">
    <property type="entry name" value="Porins"/>
    <property type="match status" value="1"/>
</dbReference>
<keyword evidence="2" id="KW-0732">Signal</keyword>
<dbReference type="Pfam" id="PF19577">
    <property type="entry name" value="DcaP"/>
    <property type="match status" value="1"/>
</dbReference>
<proteinExistence type="predicted"/>
<keyword evidence="4" id="KW-1185">Reference proteome</keyword>
<evidence type="ECO:0000313" key="4">
    <source>
        <dbReference type="Proteomes" id="UP001595713"/>
    </source>
</evidence>
<keyword evidence="1" id="KW-0175">Coiled coil</keyword>
<dbReference type="RefSeq" id="WP_261295286.1">
    <property type="nucleotide sequence ID" value="NZ_JANQBK010000015.1"/>
</dbReference>
<reference evidence="4" key="1">
    <citation type="journal article" date="2019" name="Int. J. Syst. Evol. Microbiol.">
        <title>The Global Catalogue of Microorganisms (GCM) 10K type strain sequencing project: providing services to taxonomists for standard genome sequencing and annotation.</title>
        <authorList>
            <consortium name="The Broad Institute Genomics Platform"/>
            <consortium name="The Broad Institute Genome Sequencing Center for Infectious Disease"/>
            <person name="Wu L."/>
            <person name="Ma J."/>
        </authorList>
    </citation>
    <scope>NUCLEOTIDE SEQUENCE [LARGE SCALE GENOMIC DNA]</scope>
    <source>
        <strain evidence="4">KCTC 42739</strain>
    </source>
</reference>
<feature type="signal peptide" evidence="2">
    <location>
        <begin position="1"/>
        <end position="22"/>
    </location>
</feature>
<sequence>MTRKIGALCAAGLIAAASPAYAQTSDAAETRQLRDTLKQLQDRLQAVETELAATRAAAASRTGPAVAATVPPAPAAAASSPLRVAAAEVTRQQAPSAAAPVQAASAASRPSKGFRVGQTDFTITGFIKADVLLSRYSGGPTATFPLGRDFAVPQSIPVGGSQKGVDFDAHAKQTRIAFLTSTPIGDSDLTTVIEADFQVASGTQGNERSLNAYNLGLRRASLSYKGWTVGQDWSTFQYLPALPETADFLGVTEGTVFVRQMLARYARPLSDQLTLQVALENAETTTIDAGAAVATDNNDDRMPDAIARLLWKRGDTELSLAGLIRQLRADDITGNATATGYGLSFAGHTPLPTGKGDDFRFMLTGGNGIGRYIGVAFAPDAVYSPTTTELDTVKLISGFAAARHFWAPGVRSTVSASFQDVDNPAGITSPFANRRAWSAGINLFVSPLPRLDLGAEFRHTERVLGNGDSGALDRLQFTVKQSF</sequence>